<evidence type="ECO:0000256" key="5">
    <source>
        <dbReference type="ARBA" id="ARBA00022968"/>
    </source>
</evidence>
<dbReference type="InterPro" id="IPR002659">
    <property type="entry name" value="Glyco_trans_31"/>
</dbReference>
<evidence type="ECO:0000313" key="9">
    <source>
        <dbReference type="EMBL" id="QHU26972.1"/>
    </source>
</evidence>
<keyword evidence="4" id="KW-0812">Transmembrane</keyword>
<keyword evidence="7" id="KW-0333">Golgi apparatus</keyword>
<protein>
    <submittedName>
        <fullName evidence="9">Uncharacterized protein</fullName>
    </submittedName>
</protein>
<evidence type="ECO:0000256" key="2">
    <source>
        <dbReference type="ARBA" id="ARBA00022676"/>
    </source>
</evidence>
<name>A0A6C0LCJ2_9ZZZZ</name>
<evidence type="ECO:0000256" key="3">
    <source>
        <dbReference type="ARBA" id="ARBA00022679"/>
    </source>
</evidence>
<accession>A0A6C0LCJ2</accession>
<keyword evidence="2" id="KW-0328">Glycosyltransferase</keyword>
<evidence type="ECO:0000256" key="4">
    <source>
        <dbReference type="ARBA" id="ARBA00022692"/>
    </source>
</evidence>
<sequence>MQIKYGNADVTQLAIMNCMENNIIIIPNDATTLEYLFGPTSNSSISVNGIHYNHDIFIDFTTSEVYAEYPCHVNQPKIVVLIICHYSDMNMMMLEQLRNNIYKKHKVQYYIVASRFSETNPNSIELDDDIIFVNQKETYFNILNKTLKAMEYIDNILKLEYDFMIRTNVSTVINVPQLLKEMANLPKQNISIGGNKMQINWICPAYGINDNRYNGRWFVQGTSIIFSKDVCQDILKNQHKIEKKIVDDISLFMYLANFNPIAYESVNKYAVSFYECSESLDQLYLIPKNYAFYRNKSETMRDEDIIRMRFLCTNLQS</sequence>
<evidence type="ECO:0000256" key="6">
    <source>
        <dbReference type="ARBA" id="ARBA00022989"/>
    </source>
</evidence>
<reference evidence="9" key="1">
    <citation type="journal article" date="2020" name="Nature">
        <title>Giant virus diversity and host interactions through global metagenomics.</title>
        <authorList>
            <person name="Schulz F."/>
            <person name="Roux S."/>
            <person name="Paez-Espino D."/>
            <person name="Jungbluth S."/>
            <person name="Walsh D.A."/>
            <person name="Denef V.J."/>
            <person name="McMahon K.D."/>
            <person name="Konstantinidis K.T."/>
            <person name="Eloe-Fadrosh E.A."/>
            <person name="Kyrpides N.C."/>
            <person name="Woyke T."/>
        </authorList>
    </citation>
    <scope>NUCLEOTIDE SEQUENCE</scope>
    <source>
        <strain evidence="9">GVMAG-M-3300027759-42</strain>
    </source>
</reference>
<keyword evidence="3" id="KW-0808">Transferase</keyword>
<evidence type="ECO:0000256" key="7">
    <source>
        <dbReference type="ARBA" id="ARBA00023034"/>
    </source>
</evidence>
<comment type="subcellular location">
    <subcellularLocation>
        <location evidence="1">Golgi apparatus membrane</location>
        <topology evidence="1">Single-pass type II membrane protein</topology>
    </subcellularLocation>
</comment>
<organism evidence="9">
    <name type="scientific">viral metagenome</name>
    <dbReference type="NCBI Taxonomy" id="1070528"/>
    <lineage>
        <taxon>unclassified sequences</taxon>
        <taxon>metagenomes</taxon>
        <taxon>organismal metagenomes</taxon>
    </lineage>
</organism>
<dbReference type="Gene3D" id="3.90.550.50">
    <property type="match status" value="1"/>
</dbReference>
<dbReference type="GO" id="GO:0000139">
    <property type="term" value="C:Golgi membrane"/>
    <property type="evidence" value="ECO:0007669"/>
    <property type="project" value="UniProtKB-SubCell"/>
</dbReference>
<dbReference type="Pfam" id="PF01762">
    <property type="entry name" value="Galactosyl_T"/>
    <property type="match status" value="1"/>
</dbReference>
<evidence type="ECO:0000256" key="8">
    <source>
        <dbReference type="ARBA" id="ARBA00023136"/>
    </source>
</evidence>
<dbReference type="AlphaFoldDB" id="A0A6C0LCJ2"/>
<keyword evidence="5" id="KW-0735">Signal-anchor</keyword>
<dbReference type="EMBL" id="MN740446">
    <property type="protein sequence ID" value="QHU26972.1"/>
    <property type="molecule type" value="Genomic_DNA"/>
</dbReference>
<keyword evidence="8" id="KW-0472">Membrane</keyword>
<keyword evidence="6" id="KW-1133">Transmembrane helix</keyword>
<evidence type="ECO:0000256" key="1">
    <source>
        <dbReference type="ARBA" id="ARBA00004323"/>
    </source>
</evidence>
<proteinExistence type="predicted"/>
<dbReference type="GO" id="GO:0016758">
    <property type="term" value="F:hexosyltransferase activity"/>
    <property type="evidence" value="ECO:0007669"/>
    <property type="project" value="InterPro"/>
</dbReference>